<evidence type="ECO:0000256" key="1">
    <source>
        <dbReference type="SAM" id="MobiDB-lite"/>
    </source>
</evidence>
<evidence type="ECO:0008006" key="5">
    <source>
        <dbReference type="Google" id="ProtNLM"/>
    </source>
</evidence>
<gene>
    <name evidence="3" type="ORF">PECAL_6P14340</name>
</gene>
<dbReference type="PANTHER" id="PTHR23525">
    <property type="entry name" value="TRANSPORTER, PUTATIVE-RELATED"/>
    <property type="match status" value="1"/>
</dbReference>
<dbReference type="InterPro" id="IPR036259">
    <property type="entry name" value="MFS_trans_sf"/>
</dbReference>
<dbReference type="SUPFAM" id="SSF103473">
    <property type="entry name" value="MFS general substrate transporter"/>
    <property type="match status" value="1"/>
</dbReference>
<dbReference type="GO" id="GO:0022857">
    <property type="term" value="F:transmembrane transporter activity"/>
    <property type="evidence" value="ECO:0007669"/>
    <property type="project" value="InterPro"/>
</dbReference>
<name>A0A8J2T206_9STRA</name>
<keyword evidence="2" id="KW-0812">Transmembrane</keyword>
<evidence type="ECO:0000313" key="4">
    <source>
        <dbReference type="Proteomes" id="UP000789595"/>
    </source>
</evidence>
<feature type="transmembrane region" description="Helical" evidence="2">
    <location>
        <begin position="309"/>
        <end position="328"/>
    </location>
</feature>
<keyword evidence="2" id="KW-1133">Transmembrane helix</keyword>
<feature type="region of interest" description="Disordered" evidence="1">
    <location>
        <begin position="458"/>
        <end position="486"/>
    </location>
</feature>
<sequence length="486" mass="52084">MREHLSHNVVLNLIIAACCGLADSIWTGTIGVAFISDVWHTNKRVGIATALTGLAALASALPAGWAADRYGRAKVCRVGSLAILVAAPAYAYATLRATEGRDKELSYILICIASAFFGLSSGIINGPAQALLADSVSTGARSKVYTWLFACYIVPSVLGPAISVGYFEAHGDEWRLPLLRDLTLLGMALEVPVAVLCCCFRDDKALGSSSDAIQDQERAAASASAPGDDGDGDAGRPKASDAEDAQNDAEAPPDDQCDERDDAVDPRIKMIPYVVFCTDLVVALGSGCTIKFFPLWFKDDLNMSPAAVQGIYCGVPLSMALASGFCTALSRRVGRVEAVLSVRSTALVCFVGMLVCFYRVKNEWRLRGVVALYILRTALMNCTYPVEESILMDYVPKNTRARWKSLESVSQFGWCGSALAGGLLADRYGYARTFAITICLQASGVLCYSRLLGVVAREKAPEEPSTEEPLREPLLSEEEKADAEAP</sequence>
<dbReference type="InterPro" id="IPR011701">
    <property type="entry name" value="MFS"/>
</dbReference>
<dbReference type="Gene3D" id="1.20.1250.20">
    <property type="entry name" value="MFS general substrate transporter like domains"/>
    <property type="match status" value="2"/>
</dbReference>
<evidence type="ECO:0000256" key="2">
    <source>
        <dbReference type="SAM" id="Phobius"/>
    </source>
</evidence>
<feature type="compositionally biased region" description="Acidic residues" evidence="1">
    <location>
        <begin position="242"/>
        <end position="261"/>
    </location>
</feature>
<protein>
    <recommendedName>
        <fullName evidence="5">Major facilitator superfamily (MFS) profile domain-containing protein</fullName>
    </recommendedName>
</protein>
<feature type="region of interest" description="Disordered" evidence="1">
    <location>
        <begin position="217"/>
        <end position="261"/>
    </location>
</feature>
<dbReference type="Pfam" id="PF07690">
    <property type="entry name" value="MFS_1"/>
    <property type="match status" value="2"/>
</dbReference>
<feature type="transmembrane region" description="Helical" evidence="2">
    <location>
        <begin position="9"/>
        <end position="35"/>
    </location>
</feature>
<dbReference type="OrthoDB" id="541403at2759"/>
<feature type="compositionally biased region" description="Acidic residues" evidence="1">
    <location>
        <begin position="475"/>
        <end position="486"/>
    </location>
</feature>
<reference evidence="3" key="1">
    <citation type="submission" date="2021-11" db="EMBL/GenBank/DDBJ databases">
        <authorList>
            <consortium name="Genoscope - CEA"/>
            <person name="William W."/>
        </authorList>
    </citation>
    <scope>NUCLEOTIDE SEQUENCE</scope>
</reference>
<feature type="transmembrane region" description="Helical" evidence="2">
    <location>
        <begin position="144"/>
        <end position="162"/>
    </location>
</feature>
<feature type="transmembrane region" description="Helical" evidence="2">
    <location>
        <begin position="107"/>
        <end position="132"/>
    </location>
</feature>
<accession>A0A8J2T206</accession>
<feature type="transmembrane region" description="Helical" evidence="2">
    <location>
        <begin position="340"/>
        <end position="360"/>
    </location>
</feature>
<dbReference type="EMBL" id="CAKKNE010000006">
    <property type="protein sequence ID" value="CAH0379796.1"/>
    <property type="molecule type" value="Genomic_DNA"/>
</dbReference>
<organism evidence="3 4">
    <name type="scientific">Pelagomonas calceolata</name>
    <dbReference type="NCBI Taxonomy" id="35677"/>
    <lineage>
        <taxon>Eukaryota</taxon>
        <taxon>Sar</taxon>
        <taxon>Stramenopiles</taxon>
        <taxon>Ochrophyta</taxon>
        <taxon>Pelagophyceae</taxon>
        <taxon>Pelagomonadales</taxon>
        <taxon>Pelagomonadaceae</taxon>
        <taxon>Pelagomonas</taxon>
    </lineage>
</organism>
<dbReference type="AlphaFoldDB" id="A0A8J2T206"/>
<keyword evidence="4" id="KW-1185">Reference proteome</keyword>
<comment type="caution">
    <text evidence="3">The sequence shown here is derived from an EMBL/GenBank/DDBJ whole genome shotgun (WGS) entry which is preliminary data.</text>
</comment>
<feature type="transmembrane region" description="Helical" evidence="2">
    <location>
        <begin position="47"/>
        <end position="66"/>
    </location>
</feature>
<dbReference type="PROSITE" id="PS51257">
    <property type="entry name" value="PROKAR_LIPOPROTEIN"/>
    <property type="match status" value="1"/>
</dbReference>
<evidence type="ECO:0000313" key="3">
    <source>
        <dbReference type="EMBL" id="CAH0379796.1"/>
    </source>
</evidence>
<keyword evidence="2" id="KW-0472">Membrane</keyword>
<dbReference type="PANTHER" id="PTHR23525:SF1">
    <property type="entry name" value="NODULIN-LIKE DOMAIN-CONTAINING PROTEIN"/>
    <property type="match status" value="1"/>
</dbReference>
<dbReference type="Proteomes" id="UP000789595">
    <property type="component" value="Unassembled WGS sequence"/>
</dbReference>
<feature type="transmembrane region" description="Helical" evidence="2">
    <location>
        <begin position="273"/>
        <end position="297"/>
    </location>
</feature>
<proteinExistence type="predicted"/>